<evidence type="ECO:0000259" key="5">
    <source>
        <dbReference type="PROSITE" id="PS50977"/>
    </source>
</evidence>
<keyword evidence="3" id="KW-0804">Transcription</keyword>
<dbReference type="GO" id="GO:0000976">
    <property type="term" value="F:transcription cis-regulatory region binding"/>
    <property type="evidence" value="ECO:0007669"/>
    <property type="project" value="TreeGrafter"/>
</dbReference>
<proteinExistence type="predicted"/>
<dbReference type="STRING" id="35752.SAMN05421541_101652"/>
<evidence type="ECO:0000313" key="6">
    <source>
        <dbReference type="EMBL" id="SFE41973.1"/>
    </source>
</evidence>
<dbReference type="InterPro" id="IPR009057">
    <property type="entry name" value="Homeodomain-like_sf"/>
</dbReference>
<keyword evidence="7" id="KW-1185">Reference proteome</keyword>
<dbReference type="InterPro" id="IPR036271">
    <property type="entry name" value="Tet_transcr_reg_TetR-rel_C_sf"/>
</dbReference>
<evidence type="ECO:0000256" key="4">
    <source>
        <dbReference type="PROSITE-ProRule" id="PRU00335"/>
    </source>
</evidence>
<organism evidence="6 7">
    <name type="scientific">Actinoplanes philippinensis</name>
    <dbReference type="NCBI Taxonomy" id="35752"/>
    <lineage>
        <taxon>Bacteria</taxon>
        <taxon>Bacillati</taxon>
        <taxon>Actinomycetota</taxon>
        <taxon>Actinomycetes</taxon>
        <taxon>Micromonosporales</taxon>
        <taxon>Micromonosporaceae</taxon>
        <taxon>Actinoplanes</taxon>
    </lineage>
</organism>
<dbReference type="Pfam" id="PF00440">
    <property type="entry name" value="TetR_N"/>
    <property type="match status" value="1"/>
</dbReference>
<dbReference type="AlphaFoldDB" id="A0A1I2AG56"/>
<sequence length="243" mass="26492">MPGTERVRSVGARRRKTRTGVVLTADMIVDTALRLIDAPGGDKLSVRRLGAELGADPTAVYRYFRDMDALLLALADRLIGDAFAEFVPREHWADSLRDLAASLRRSMRLHPRLAHLRAIRVTAGPHEMRVVDTGIGIMLSAGFAPADAVRHYRDFVDTVLAVAAVDAAELTEEQEAAEQEAWSRVYTSLPADGYPNVHLVREHLPSMYNSAFPGTIDKLIDALVQAAPAEVSGTRTSSPPGRS</sequence>
<dbReference type="EMBL" id="FONV01000001">
    <property type="protein sequence ID" value="SFE41973.1"/>
    <property type="molecule type" value="Genomic_DNA"/>
</dbReference>
<dbReference type="InterPro" id="IPR001647">
    <property type="entry name" value="HTH_TetR"/>
</dbReference>
<keyword evidence="2 4" id="KW-0238">DNA-binding</keyword>
<evidence type="ECO:0000313" key="7">
    <source>
        <dbReference type="Proteomes" id="UP000199645"/>
    </source>
</evidence>
<dbReference type="SUPFAM" id="SSF48498">
    <property type="entry name" value="Tetracyclin repressor-like, C-terminal domain"/>
    <property type="match status" value="1"/>
</dbReference>
<gene>
    <name evidence="6" type="ORF">SAMN05421541_101652</name>
</gene>
<evidence type="ECO:0000256" key="3">
    <source>
        <dbReference type="ARBA" id="ARBA00023163"/>
    </source>
</evidence>
<evidence type="ECO:0000256" key="2">
    <source>
        <dbReference type="ARBA" id="ARBA00023125"/>
    </source>
</evidence>
<dbReference type="Gene3D" id="1.10.10.60">
    <property type="entry name" value="Homeodomain-like"/>
    <property type="match status" value="1"/>
</dbReference>
<dbReference type="InterPro" id="IPR050109">
    <property type="entry name" value="HTH-type_TetR-like_transc_reg"/>
</dbReference>
<keyword evidence="1" id="KW-0805">Transcription regulation</keyword>
<dbReference type="Pfam" id="PF02909">
    <property type="entry name" value="TetR_C_1"/>
    <property type="match status" value="1"/>
</dbReference>
<dbReference type="Proteomes" id="UP000199645">
    <property type="component" value="Unassembled WGS sequence"/>
</dbReference>
<dbReference type="PROSITE" id="PS50977">
    <property type="entry name" value="HTH_TETR_2"/>
    <property type="match status" value="1"/>
</dbReference>
<protein>
    <submittedName>
        <fullName evidence="6">Regulatory protein, tetR family</fullName>
    </submittedName>
</protein>
<accession>A0A1I2AG56</accession>
<feature type="domain" description="HTH tetR-type" evidence="5">
    <location>
        <begin position="22"/>
        <end position="82"/>
    </location>
</feature>
<dbReference type="PANTHER" id="PTHR30055">
    <property type="entry name" value="HTH-TYPE TRANSCRIPTIONAL REGULATOR RUTR"/>
    <property type="match status" value="1"/>
</dbReference>
<dbReference type="PANTHER" id="PTHR30055:SF151">
    <property type="entry name" value="TRANSCRIPTIONAL REGULATORY PROTEIN"/>
    <property type="match status" value="1"/>
</dbReference>
<name>A0A1I2AG56_9ACTN</name>
<dbReference type="InterPro" id="IPR004111">
    <property type="entry name" value="Repressor_TetR_C"/>
</dbReference>
<reference evidence="6 7" key="1">
    <citation type="submission" date="2016-10" db="EMBL/GenBank/DDBJ databases">
        <authorList>
            <person name="de Groot N.N."/>
        </authorList>
    </citation>
    <scope>NUCLEOTIDE SEQUENCE [LARGE SCALE GENOMIC DNA]</scope>
    <source>
        <strain evidence="6 7">DSM 43019</strain>
    </source>
</reference>
<dbReference type="Gene3D" id="1.10.357.10">
    <property type="entry name" value="Tetracycline Repressor, domain 2"/>
    <property type="match status" value="1"/>
</dbReference>
<evidence type="ECO:0000256" key="1">
    <source>
        <dbReference type="ARBA" id="ARBA00023015"/>
    </source>
</evidence>
<dbReference type="GO" id="GO:0045892">
    <property type="term" value="P:negative regulation of DNA-templated transcription"/>
    <property type="evidence" value="ECO:0007669"/>
    <property type="project" value="InterPro"/>
</dbReference>
<dbReference type="GO" id="GO:0003700">
    <property type="term" value="F:DNA-binding transcription factor activity"/>
    <property type="evidence" value="ECO:0007669"/>
    <property type="project" value="TreeGrafter"/>
</dbReference>
<feature type="DNA-binding region" description="H-T-H motif" evidence="4">
    <location>
        <begin position="45"/>
        <end position="64"/>
    </location>
</feature>
<dbReference type="SUPFAM" id="SSF46689">
    <property type="entry name" value="Homeodomain-like"/>
    <property type="match status" value="1"/>
</dbReference>